<dbReference type="Proteomes" id="UP000663859">
    <property type="component" value="Unassembled WGS sequence"/>
</dbReference>
<proteinExistence type="predicted"/>
<evidence type="ECO:0000313" key="2">
    <source>
        <dbReference type="Proteomes" id="UP000663859"/>
    </source>
</evidence>
<protein>
    <submittedName>
        <fullName evidence="1">Uncharacterized protein</fullName>
    </submittedName>
</protein>
<evidence type="ECO:0000313" key="1">
    <source>
        <dbReference type="EMBL" id="CAF0698659.1"/>
    </source>
</evidence>
<accession>A0A8J2FSG9</accession>
<reference evidence="1" key="1">
    <citation type="submission" date="2021-02" db="EMBL/GenBank/DDBJ databases">
        <authorList>
            <person name="Cremers G."/>
            <person name="Picone N."/>
        </authorList>
    </citation>
    <scope>NUCLEOTIDE SEQUENCE</scope>
    <source>
        <strain evidence="1">PQ17</strain>
    </source>
</reference>
<dbReference type="AlphaFoldDB" id="A0A8J2FSG9"/>
<dbReference type="EMBL" id="CAJNOB010000022">
    <property type="protein sequence ID" value="CAF0698659.1"/>
    <property type="molecule type" value="Genomic_DNA"/>
</dbReference>
<comment type="caution">
    <text evidence="1">The sequence shown here is derived from an EMBL/GenBank/DDBJ whole genome shotgun (WGS) entry which is preliminary data.</text>
</comment>
<gene>
    <name evidence="1" type="ORF">MPNT_290017</name>
</gene>
<organism evidence="1 2">
    <name type="scientific">Candidatus Methylacidithermus pantelleriae</name>
    <dbReference type="NCBI Taxonomy" id="2744239"/>
    <lineage>
        <taxon>Bacteria</taxon>
        <taxon>Pseudomonadati</taxon>
        <taxon>Verrucomicrobiota</taxon>
        <taxon>Methylacidiphilae</taxon>
        <taxon>Methylacidiphilales</taxon>
        <taxon>Methylacidiphilaceae</taxon>
        <taxon>Candidatus Methylacidithermus</taxon>
    </lineage>
</organism>
<sequence length="64" mass="7238">MFPANAKGWFLRPRTMGVFLPLRHRIEKETGQGQTLQKESLLAPLGLFLPKDGIYLQPPFVTKG</sequence>
<keyword evidence="2" id="KW-1185">Reference proteome</keyword>
<name>A0A8J2FSG9_9BACT</name>